<keyword evidence="2" id="KW-1185">Reference proteome</keyword>
<accession>A0A1G9X0Y6</accession>
<dbReference type="STRING" id="582672.SAMN05216360_104206"/>
<organism evidence="1 2">
    <name type="scientific">Methylobacterium phyllostachyos</name>
    <dbReference type="NCBI Taxonomy" id="582672"/>
    <lineage>
        <taxon>Bacteria</taxon>
        <taxon>Pseudomonadati</taxon>
        <taxon>Pseudomonadota</taxon>
        <taxon>Alphaproteobacteria</taxon>
        <taxon>Hyphomicrobiales</taxon>
        <taxon>Methylobacteriaceae</taxon>
        <taxon>Methylobacterium</taxon>
    </lineage>
</organism>
<protein>
    <submittedName>
        <fullName evidence="1">Uncharacterized protein</fullName>
    </submittedName>
</protein>
<proteinExistence type="predicted"/>
<evidence type="ECO:0000313" key="2">
    <source>
        <dbReference type="Proteomes" id="UP000198704"/>
    </source>
</evidence>
<dbReference type="Proteomes" id="UP000198704">
    <property type="component" value="Unassembled WGS sequence"/>
</dbReference>
<dbReference type="AlphaFoldDB" id="A0A1G9X0Y6"/>
<dbReference type="RefSeq" id="WP_208859024.1">
    <property type="nucleotide sequence ID" value="NZ_FNHS01000004.1"/>
</dbReference>
<evidence type="ECO:0000313" key="1">
    <source>
        <dbReference type="EMBL" id="SDM90444.1"/>
    </source>
</evidence>
<name>A0A1G9X0Y6_9HYPH</name>
<sequence>MRERLVHACAAVGGQRRWARMHSVSPSYVGAVVSGDAEPGPKILSALGLRRDEPTYRAVEEPTDADQ</sequence>
<dbReference type="EMBL" id="FNHS01000004">
    <property type="protein sequence ID" value="SDM90444.1"/>
    <property type="molecule type" value="Genomic_DNA"/>
</dbReference>
<gene>
    <name evidence="1" type="ORF">SAMN05216360_104206</name>
</gene>
<reference evidence="2" key="1">
    <citation type="submission" date="2016-10" db="EMBL/GenBank/DDBJ databases">
        <authorList>
            <person name="Varghese N."/>
            <person name="Submissions S."/>
        </authorList>
    </citation>
    <scope>NUCLEOTIDE SEQUENCE [LARGE SCALE GENOMIC DNA]</scope>
    <source>
        <strain evidence="2">BL47</strain>
    </source>
</reference>